<sequence>MCTSKGHTRQPFTPTTNEAGDLPLLLRRWSSTRYSTQPLSVSGCHPLTSLSGFEVSVSQFLISGYVLLPSSLSNQLSFDGVDDRHRLENMRGNGWNGVRQQLAQVETAKTMA</sequence>
<dbReference type="EMBL" id="GBRH01264104">
    <property type="protein sequence ID" value="JAD33791.1"/>
    <property type="molecule type" value="Transcribed_RNA"/>
</dbReference>
<evidence type="ECO:0000313" key="1">
    <source>
        <dbReference type="EMBL" id="JAD33791.1"/>
    </source>
</evidence>
<protein>
    <submittedName>
        <fullName evidence="1">Uncharacterized protein</fullName>
    </submittedName>
</protein>
<name>A0A0A8Z4Q2_ARUDO</name>
<dbReference type="AlphaFoldDB" id="A0A0A8Z4Q2"/>
<reference evidence="1" key="1">
    <citation type="submission" date="2014-09" db="EMBL/GenBank/DDBJ databases">
        <authorList>
            <person name="Magalhaes I.L.F."/>
            <person name="Oliveira U."/>
            <person name="Santos F.R."/>
            <person name="Vidigal T.H.D.A."/>
            <person name="Brescovit A.D."/>
            <person name="Santos A.J."/>
        </authorList>
    </citation>
    <scope>NUCLEOTIDE SEQUENCE</scope>
    <source>
        <tissue evidence="1">Shoot tissue taken approximately 20 cm above the soil surface</tissue>
    </source>
</reference>
<accession>A0A0A8Z4Q2</accession>
<organism evidence="1">
    <name type="scientific">Arundo donax</name>
    <name type="common">Giant reed</name>
    <name type="synonym">Donax arundinaceus</name>
    <dbReference type="NCBI Taxonomy" id="35708"/>
    <lineage>
        <taxon>Eukaryota</taxon>
        <taxon>Viridiplantae</taxon>
        <taxon>Streptophyta</taxon>
        <taxon>Embryophyta</taxon>
        <taxon>Tracheophyta</taxon>
        <taxon>Spermatophyta</taxon>
        <taxon>Magnoliopsida</taxon>
        <taxon>Liliopsida</taxon>
        <taxon>Poales</taxon>
        <taxon>Poaceae</taxon>
        <taxon>PACMAD clade</taxon>
        <taxon>Arundinoideae</taxon>
        <taxon>Arundineae</taxon>
        <taxon>Arundo</taxon>
    </lineage>
</organism>
<reference evidence="1" key="2">
    <citation type="journal article" date="2015" name="Data Brief">
        <title>Shoot transcriptome of the giant reed, Arundo donax.</title>
        <authorList>
            <person name="Barrero R.A."/>
            <person name="Guerrero F.D."/>
            <person name="Moolhuijzen P."/>
            <person name="Goolsby J.A."/>
            <person name="Tidwell J."/>
            <person name="Bellgard S.E."/>
            <person name="Bellgard M.I."/>
        </authorList>
    </citation>
    <scope>NUCLEOTIDE SEQUENCE</scope>
    <source>
        <tissue evidence="1">Shoot tissue taken approximately 20 cm above the soil surface</tissue>
    </source>
</reference>
<proteinExistence type="predicted"/>